<organism evidence="2 3">
    <name type="scientific">Caulifigura coniformis</name>
    <dbReference type="NCBI Taxonomy" id="2527983"/>
    <lineage>
        <taxon>Bacteria</taxon>
        <taxon>Pseudomonadati</taxon>
        <taxon>Planctomycetota</taxon>
        <taxon>Planctomycetia</taxon>
        <taxon>Planctomycetales</taxon>
        <taxon>Planctomycetaceae</taxon>
        <taxon>Caulifigura</taxon>
    </lineage>
</organism>
<proteinExistence type="predicted"/>
<gene>
    <name evidence="2" type="ORF">Pan44_21410</name>
</gene>
<dbReference type="AlphaFoldDB" id="A0A517SDA7"/>
<dbReference type="KEGG" id="ccos:Pan44_21410"/>
<accession>A0A517SDA7</accession>
<evidence type="ECO:0000313" key="2">
    <source>
        <dbReference type="EMBL" id="QDT54114.1"/>
    </source>
</evidence>
<name>A0A517SDA7_9PLAN</name>
<dbReference type="Proteomes" id="UP000315700">
    <property type="component" value="Chromosome"/>
</dbReference>
<reference evidence="2 3" key="1">
    <citation type="submission" date="2019-02" db="EMBL/GenBank/DDBJ databases">
        <title>Deep-cultivation of Planctomycetes and their phenomic and genomic characterization uncovers novel biology.</title>
        <authorList>
            <person name="Wiegand S."/>
            <person name="Jogler M."/>
            <person name="Boedeker C."/>
            <person name="Pinto D."/>
            <person name="Vollmers J."/>
            <person name="Rivas-Marin E."/>
            <person name="Kohn T."/>
            <person name="Peeters S.H."/>
            <person name="Heuer A."/>
            <person name="Rast P."/>
            <person name="Oberbeckmann S."/>
            <person name="Bunk B."/>
            <person name="Jeske O."/>
            <person name="Meyerdierks A."/>
            <person name="Storesund J.E."/>
            <person name="Kallscheuer N."/>
            <person name="Luecker S."/>
            <person name="Lage O.M."/>
            <person name="Pohl T."/>
            <person name="Merkel B.J."/>
            <person name="Hornburger P."/>
            <person name="Mueller R.-W."/>
            <person name="Bruemmer F."/>
            <person name="Labrenz M."/>
            <person name="Spormann A.M."/>
            <person name="Op den Camp H."/>
            <person name="Overmann J."/>
            <person name="Amann R."/>
            <person name="Jetten M.S.M."/>
            <person name="Mascher T."/>
            <person name="Medema M.H."/>
            <person name="Devos D.P."/>
            <person name="Kaster A.-K."/>
            <person name="Ovreas L."/>
            <person name="Rohde M."/>
            <person name="Galperin M.Y."/>
            <person name="Jogler C."/>
        </authorList>
    </citation>
    <scope>NUCLEOTIDE SEQUENCE [LARGE SCALE GENOMIC DNA]</scope>
    <source>
        <strain evidence="2 3">Pan44</strain>
    </source>
</reference>
<feature type="region of interest" description="Disordered" evidence="1">
    <location>
        <begin position="1"/>
        <end position="40"/>
    </location>
</feature>
<dbReference type="EMBL" id="CP036271">
    <property type="protein sequence ID" value="QDT54114.1"/>
    <property type="molecule type" value="Genomic_DNA"/>
</dbReference>
<evidence type="ECO:0000313" key="3">
    <source>
        <dbReference type="Proteomes" id="UP000315700"/>
    </source>
</evidence>
<protein>
    <submittedName>
        <fullName evidence="2">Uncharacterized protein</fullName>
    </submittedName>
</protein>
<dbReference type="InParanoid" id="A0A517SDA7"/>
<evidence type="ECO:0000256" key="1">
    <source>
        <dbReference type="SAM" id="MobiDB-lite"/>
    </source>
</evidence>
<sequence>MRLPKFSMNVASRQGSDPFQAPGRNESGPAAETANGLSPSGECGCGGRRHCLGPCVLGSCLGTCIPNV</sequence>
<keyword evidence="3" id="KW-1185">Reference proteome</keyword>